<evidence type="ECO:0000313" key="14">
    <source>
        <dbReference type="EMBL" id="CAF1030981.1"/>
    </source>
</evidence>
<gene>
    <name evidence="15" type="ORF">BJG266_LOCUS25310</name>
    <name evidence="13" type="ORF">BJG266_LOCUS3253</name>
    <name evidence="14" type="ORF">QVE165_LOCUS16538</name>
    <name evidence="16" type="ORF">QVE165_LOCUS36980</name>
</gene>
<keyword evidence="6" id="KW-0472">Membrane</keyword>
<evidence type="ECO:0000256" key="11">
    <source>
        <dbReference type="ARBA" id="ARBA00078525"/>
    </source>
</evidence>
<evidence type="ECO:0000256" key="9">
    <source>
        <dbReference type="ARBA" id="ARBA00064647"/>
    </source>
</evidence>
<dbReference type="NCBIfam" id="TIGR01145">
    <property type="entry name" value="ATP_synt_delta"/>
    <property type="match status" value="1"/>
</dbReference>
<keyword evidence="3" id="KW-0813">Transport</keyword>
<protein>
    <recommendedName>
        <fullName evidence="10">ATP synthase peripheral stalk subunit OSCP, mitochondrial</fullName>
    </recommendedName>
    <alternativeName>
        <fullName evidence="11">ATP synthase subunit O</fullName>
    </alternativeName>
    <alternativeName>
        <fullName evidence="8">Oligomycin sensitivity conferral protein</fullName>
    </alternativeName>
</protein>
<dbReference type="GO" id="GO:0016020">
    <property type="term" value="C:membrane"/>
    <property type="evidence" value="ECO:0007669"/>
    <property type="project" value="UniProtKB-SubCell"/>
</dbReference>
<dbReference type="EMBL" id="CAJNOI010000007">
    <property type="protein sequence ID" value="CAF0765361.1"/>
    <property type="molecule type" value="Genomic_DNA"/>
</dbReference>
<evidence type="ECO:0000256" key="10">
    <source>
        <dbReference type="ARBA" id="ARBA00073432"/>
    </source>
</evidence>
<keyword evidence="7" id="KW-0066">ATP synthesis</keyword>
<keyword evidence="5" id="KW-0406">Ion transport</keyword>
<reference evidence="15" key="1">
    <citation type="submission" date="2021-02" db="EMBL/GenBank/DDBJ databases">
        <authorList>
            <person name="Nowell W R."/>
        </authorList>
    </citation>
    <scope>NUCLEOTIDE SEQUENCE</scope>
</reference>
<evidence type="ECO:0000256" key="7">
    <source>
        <dbReference type="ARBA" id="ARBA00023310"/>
    </source>
</evidence>
<dbReference type="Pfam" id="PF00213">
    <property type="entry name" value="OSCP"/>
    <property type="match status" value="1"/>
</dbReference>
<dbReference type="PRINTS" id="PR00125">
    <property type="entry name" value="ATPASEDELTA"/>
</dbReference>
<keyword evidence="17" id="KW-1185">Reference proteome</keyword>
<evidence type="ECO:0000256" key="1">
    <source>
        <dbReference type="ARBA" id="ARBA00004370"/>
    </source>
</evidence>
<dbReference type="Gene3D" id="1.10.520.20">
    <property type="entry name" value="N-terminal domain of the delta subunit of the F1F0-ATP synthase"/>
    <property type="match status" value="1"/>
</dbReference>
<dbReference type="PANTHER" id="PTHR11910">
    <property type="entry name" value="ATP SYNTHASE DELTA CHAIN"/>
    <property type="match status" value="1"/>
</dbReference>
<evidence type="ECO:0000256" key="4">
    <source>
        <dbReference type="ARBA" id="ARBA00022781"/>
    </source>
</evidence>
<evidence type="ECO:0000256" key="6">
    <source>
        <dbReference type="ARBA" id="ARBA00023136"/>
    </source>
</evidence>
<dbReference type="OrthoDB" id="1262810at2759"/>
<feature type="compositionally biased region" description="Polar residues" evidence="12">
    <location>
        <begin position="28"/>
        <end position="44"/>
    </location>
</feature>
<accession>A0A814UBK9</accession>
<dbReference type="HAMAP" id="MF_01416">
    <property type="entry name" value="ATP_synth_delta_bact"/>
    <property type="match status" value="1"/>
</dbReference>
<dbReference type="GO" id="GO:0046933">
    <property type="term" value="F:proton-transporting ATP synthase activity, rotational mechanism"/>
    <property type="evidence" value="ECO:0007669"/>
    <property type="project" value="InterPro"/>
</dbReference>
<evidence type="ECO:0000313" key="18">
    <source>
        <dbReference type="Proteomes" id="UP000663877"/>
    </source>
</evidence>
<name>A0A814UBK9_9BILA</name>
<evidence type="ECO:0000313" key="17">
    <source>
        <dbReference type="Proteomes" id="UP000663832"/>
    </source>
</evidence>
<dbReference type="InterPro" id="IPR026015">
    <property type="entry name" value="ATP_synth_OSCP/delta_N_sf"/>
</dbReference>
<evidence type="ECO:0000256" key="3">
    <source>
        <dbReference type="ARBA" id="ARBA00022448"/>
    </source>
</evidence>
<evidence type="ECO:0000256" key="8">
    <source>
        <dbReference type="ARBA" id="ARBA00033369"/>
    </source>
</evidence>
<sequence>MMANRLVGLRNQVGRCFSTSATLLQGALGQQSPLPTPSGSSPESLATPPVHVFGLEGRYATALYSAASKQNKLDQIDADFQKLGHVLTQNKNIIDLFRNPGVSREQRLTILNELGLSDMTKSAIEILFDNRREKKLSKFVTVMNRLMAANRGELLCRVITAKPLDDKSRKELDSVLQQFSKKGEKLNVETTVDPTIMGGMIVEVGDRYIDMSISSKIKAYTDILTTNV</sequence>
<comment type="subcellular location">
    <subcellularLocation>
        <location evidence="1">Membrane</location>
    </subcellularLocation>
</comment>
<feature type="region of interest" description="Disordered" evidence="12">
    <location>
        <begin position="28"/>
        <end position="47"/>
    </location>
</feature>
<dbReference type="Proteomes" id="UP000663877">
    <property type="component" value="Unassembled WGS sequence"/>
</dbReference>
<evidence type="ECO:0000256" key="2">
    <source>
        <dbReference type="ARBA" id="ARBA00007046"/>
    </source>
</evidence>
<dbReference type="EMBL" id="CAJNOI010000193">
    <property type="protein sequence ID" value="CAF1173047.1"/>
    <property type="molecule type" value="Genomic_DNA"/>
</dbReference>
<organism evidence="15 18">
    <name type="scientific">Adineta steineri</name>
    <dbReference type="NCBI Taxonomy" id="433720"/>
    <lineage>
        <taxon>Eukaryota</taxon>
        <taxon>Metazoa</taxon>
        <taxon>Spiralia</taxon>
        <taxon>Gnathifera</taxon>
        <taxon>Rotifera</taxon>
        <taxon>Eurotatoria</taxon>
        <taxon>Bdelloidea</taxon>
        <taxon>Adinetida</taxon>
        <taxon>Adinetidae</taxon>
        <taxon>Adineta</taxon>
    </lineage>
</organism>
<comment type="caution">
    <text evidence="15">The sequence shown here is derived from an EMBL/GenBank/DDBJ whole genome shotgun (WGS) entry which is preliminary data.</text>
</comment>
<dbReference type="Proteomes" id="UP000663832">
    <property type="component" value="Unassembled WGS sequence"/>
</dbReference>
<evidence type="ECO:0000313" key="13">
    <source>
        <dbReference type="EMBL" id="CAF0765361.1"/>
    </source>
</evidence>
<evidence type="ECO:0000313" key="16">
    <source>
        <dbReference type="EMBL" id="CAF1404087.1"/>
    </source>
</evidence>
<dbReference type="EMBL" id="CAJNOM010000378">
    <property type="protein sequence ID" value="CAF1404087.1"/>
    <property type="molecule type" value="Genomic_DNA"/>
</dbReference>
<comment type="similarity">
    <text evidence="2">Belongs to the ATPase delta chain family.</text>
</comment>
<evidence type="ECO:0000256" key="12">
    <source>
        <dbReference type="SAM" id="MobiDB-lite"/>
    </source>
</evidence>
<dbReference type="EMBL" id="CAJNOM010000093">
    <property type="protein sequence ID" value="CAF1030981.1"/>
    <property type="molecule type" value="Genomic_DNA"/>
</dbReference>
<dbReference type="AlphaFoldDB" id="A0A814UBK9"/>
<dbReference type="InterPro" id="IPR000711">
    <property type="entry name" value="ATPase_OSCP/dsu"/>
</dbReference>
<keyword evidence="4" id="KW-0375">Hydrogen ion transport</keyword>
<dbReference type="InterPro" id="IPR020781">
    <property type="entry name" value="ATPase_OSCP/d_CS"/>
</dbReference>
<dbReference type="SUPFAM" id="SSF47928">
    <property type="entry name" value="N-terminal domain of the delta subunit of the F1F0-ATP synthase"/>
    <property type="match status" value="1"/>
</dbReference>
<evidence type="ECO:0000313" key="15">
    <source>
        <dbReference type="EMBL" id="CAF1173047.1"/>
    </source>
</evidence>
<comment type="subunit">
    <text evidence="9">Component of the ATP synthase complex composed at least of ATP5F1A/subunit alpha, ATP5F1B/subunit beta, ATP5MC1/subunit c (homooctomer), MT-ATP6/subunit a, MT-ATP8/subunit 8, ATP5ME/subunit e, ATP5MF/subunit f, ATP5MG/subunit g, ATP5MK/subunit k, ATP5MJ/subunit j, ATP5F1C/subunit gamma, ATP5F1D/subunit delta, ATP5F1E/subunit epsilon, ATP5PF/subunit F6, ATP5PB/subunit b, ATP5PD/subunit d, ATP5PO/subunit OSCP. ATP synthase complex consists of a soluble F(1) head domain (subunits alpha(3) and beta(3)) - the catalytic core - and a membrane F(0) domain - the membrane proton channel (subunits c, a, 8, e, f, g, k and j). These two domains are linked by a central stalk (subunits gamma, delta, and epsilon) rotating inside the F1 region and a stationary peripheral stalk (subunits F6, b, d, and OSCP).</text>
</comment>
<dbReference type="PROSITE" id="PS00389">
    <property type="entry name" value="ATPASE_DELTA"/>
    <property type="match status" value="1"/>
</dbReference>
<proteinExistence type="inferred from homology"/>
<evidence type="ECO:0000256" key="5">
    <source>
        <dbReference type="ARBA" id="ARBA00023065"/>
    </source>
</evidence>